<evidence type="ECO:0000256" key="2">
    <source>
        <dbReference type="ARBA" id="ARBA00022448"/>
    </source>
</evidence>
<dbReference type="Gene3D" id="1.10.3720.10">
    <property type="entry name" value="MetI-like"/>
    <property type="match status" value="2"/>
</dbReference>
<feature type="transmembrane region" description="Helical" evidence="7">
    <location>
        <begin position="311"/>
        <end position="331"/>
    </location>
</feature>
<feature type="transmembrane region" description="Helical" evidence="7">
    <location>
        <begin position="506"/>
        <end position="528"/>
    </location>
</feature>
<sequence>MSPSATKEHLSPPITAIQVQLFLFTVACLVAFVWSWIFLGMSFSGITSSFGDVGRLLKRMVPPDFSNISNIVDATIETVWMAVMGTAGAIVLSFPLALGAARNTSPHPTIRYVCRTVISLTRAVPDLVLGAVFVSALSIGPLPGVLALAIHSVGMVGKLFADAIEQAAEAPREATISVGATRRQTTRASILPQAMPSMIATALFRLEINIRASTVLGLVGAGGIGVLIQTSLRSIDYESALGAVSVIFVVVTVVELLSVRIRSSILGEAAAMAQSSRHGWFSQRIIARDTRINKKSFETRALSPPWTWDRMFSTATISGFVLALVVAVLTIDIDWARSIPLMPQIVTVFGDLFPPDFTTVRSEMVTGIVESVVIAVIATGLGLLIAVPLSLLAARNIMIKRILSTVTRLVMLAFRGIPELIIAVIFVSAMGLGPVPGTLALTVVTASFSAKLFAEALEEVDPSPREAVVAVGAGKVQEFFAAVVPQFMPAFTGHFLYILDVNLRSSTVLGIVGGGGIGFLLLNSMRVLEFQTTGAIVISIFAIVLAIELIGNWVRQLLR</sequence>
<comment type="subcellular location">
    <subcellularLocation>
        <location evidence="1">Cell membrane</location>
        <topology evidence="1">Multi-pass membrane protein</topology>
    </subcellularLocation>
</comment>
<feature type="transmembrane region" description="Helical" evidence="7">
    <location>
        <begin position="208"/>
        <end position="228"/>
    </location>
</feature>
<dbReference type="PANTHER" id="PTHR30043">
    <property type="entry name" value="PHOSPHONATES TRANSPORT SYSTEM PERMEASE PROTEIN"/>
    <property type="match status" value="1"/>
</dbReference>
<dbReference type="InterPro" id="IPR035906">
    <property type="entry name" value="MetI-like_sf"/>
</dbReference>
<dbReference type="EMBL" id="JNSL01000020">
    <property type="protein sequence ID" value="KGA20695.1"/>
    <property type="molecule type" value="Genomic_DNA"/>
</dbReference>
<feature type="domain" description="ABC transmembrane type-1" evidence="8">
    <location>
        <begin position="368"/>
        <end position="551"/>
    </location>
</feature>
<feature type="domain" description="ABC transmembrane type-1" evidence="8">
    <location>
        <begin position="75"/>
        <end position="258"/>
    </location>
</feature>
<feature type="transmembrane region" description="Helical" evidence="7">
    <location>
        <begin position="79"/>
        <end position="101"/>
    </location>
</feature>
<keyword evidence="2" id="KW-0813">Transport</keyword>
<dbReference type="InterPro" id="IPR000515">
    <property type="entry name" value="MetI-like"/>
</dbReference>
<keyword evidence="5 7" id="KW-1133">Transmembrane helix</keyword>
<reference evidence="9" key="1">
    <citation type="submission" date="2014-06" db="EMBL/GenBank/DDBJ databases">
        <title>Key roles for freshwater Actinobacteria revealed by deep metagenomic sequencing.</title>
        <authorList>
            <person name="Ghai R."/>
            <person name="Mizuno C.M."/>
            <person name="Picazo A."/>
            <person name="Camacho A."/>
            <person name="Rodriguez-Valera F."/>
        </authorList>
    </citation>
    <scope>NUCLEOTIDE SEQUENCE</scope>
</reference>
<dbReference type="PANTHER" id="PTHR30043:SF1">
    <property type="entry name" value="ABC TRANSPORT SYSTEM PERMEASE PROTEIN P69"/>
    <property type="match status" value="1"/>
</dbReference>
<evidence type="ECO:0000256" key="1">
    <source>
        <dbReference type="ARBA" id="ARBA00004651"/>
    </source>
</evidence>
<accession>A0A094Q8Y4</accession>
<evidence type="ECO:0000259" key="8">
    <source>
        <dbReference type="PROSITE" id="PS50928"/>
    </source>
</evidence>
<gene>
    <name evidence="9" type="ORF">GM51_4990</name>
</gene>
<keyword evidence="6 7" id="KW-0472">Membrane</keyword>
<evidence type="ECO:0000256" key="3">
    <source>
        <dbReference type="ARBA" id="ARBA00022475"/>
    </source>
</evidence>
<dbReference type="InterPro" id="IPR005769">
    <property type="entry name" value="PhnE/PtxC"/>
</dbReference>
<organism evidence="9">
    <name type="scientific">freshwater metagenome</name>
    <dbReference type="NCBI Taxonomy" id="449393"/>
    <lineage>
        <taxon>unclassified sequences</taxon>
        <taxon>metagenomes</taxon>
        <taxon>ecological metagenomes</taxon>
    </lineage>
</organism>
<dbReference type="NCBIfam" id="TIGR01097">
    <property type="entry name" value="PhnE"/>
    <property type="match status" value="2"/>
</dbReference>
<evidence type="ECO:0000256" key="4">
    <source>
        <dbReference type="ARBA" id="ARBA00022692"/>
    </source>
</evidence>
<proteinExistence type="predicted"/>
<dbReference type="PROSITE" id="PS50928">
    <property type="entry name" value="ABC_TM1"/>
    <property type="match status" value="2"/>
</dbReference>
<protein>
    <recommendedName>
        <fullName evidence="8">ABC transmembrane type-1 domain-containing protein</fullName>
    </recommendedName>
</protein>
<evidence type="ECO:0000256" key="6">
    <source>
        <dbReference type="ARBA" id="ARBA00023136"/>
    </source>
</evidence>
<feature type="transmembrane region" description="Helical" evidence="7">
    <location>
        <begin position="372"/>
        <end position="394"/>
    </location>
</feature>
<evidence type="ECO:0000256" key="7">
    <source>
        <dbReference type="SAM" id="Phobius"/>
    </source>
</evidence>
<comment type="caution">
    <text evidence="9">The sequence shown here is derived from an EMBL/GenBank/DDBJ whole genome shotgun (WGS) entry which is preliminary data.</text>
</comment>
<feature type="transmembrane region" description="Helical" evidence="7">
    <location>
        <begin position="21"/>
        <end position="39"/>
    </location>
</feature>
<evidence type="ECO:0000256" key="5">
    <source>
        <dbReference type="ARBA" id="ARBA00022989"/>
    </source>
</evidence>
<evidence type="ECO:0000313" key="9">
    <source>
        <dbReference type="EMBL" id="KGA20695.1"/>
    </source>
</evidence>
<keyword evidence="4 7" id="KW-0812">Transmembrane</keyword>
<name>A0A094Q8Y4_9ZZZZ</name>
<feature type="transmembrane region" description="Helical" evidence="7">
    <location>
        <begin position="479"/>
        <end position="499"/>
    </location>
</feature>
<dbReference type="AlphaFoldDB" id="A0A094Q8Y4"/>
<feature type="transmembrane region" description="Helical" evidence="7">
    <location>
        <begin position="240"/>
        <end position="259"/>
    </location>
</feature>
<dbReference type="GO" id="GO:0005886">
    <property type="term" value="C:plasma membrane"/>
    <property type="evidence" value="ECO:0007669"/>
    <property type="project" value="UniProtKB-SubCell"/>
</dbReference>
<feature type="transmembrane region" description="Helical" evidence="7">
    <location>
        <begin position="534"/>
        <end position="554"/>
    </location>
</feature>
<dbReference type="GO" id="GO:0015416">
    <property type="term" value="F:ABC-type phosphonate transporter activity"/>
    <property type="evidence" value="ECO:0007669"/>
    <property type="project" value="InterPro"/>
</dbReference>
<dbReference type="Pfam" id="PF00528">
    <property type="entry name" value="BPD_transp_1"/>
    <property type="match status" value="2"/>
</dbReference>
<dbReference type="PROSITE" id="PS51257">
    <property type="entry name" value="PROKAR_LIPOPROTEIN"/>
    <property type="match status" value="1"/>
</dbReference>
<keyword evidence="3" id="KW-1003">Cell membrane</keyword>
<feature type="transmembrane region" description="Helical" evidence="7">
    <location>
        <begin position="406"/>
        <end position="432"/>
    </location>
</feature>
<dbReference type="SUPFAM" id="SSF161098">
    <property type="entry name" value="MetI-like"/>
    <property type="match status" value="2"/>
</dbReference>
<dbReference type="CDD" id="cd06261">
    <property type="entry name" value="TM_PBP2"/>
    <property type="match status" value="2"/>
</dbReference>